<dbReference type="NCBIfam" id="TIGR00977">
    <property type="entry name" value="citramal_synth"/>
    <property type="match status" value="1"/>
</dbReference>
<dbReference type="STRING" id="1774970.AUC70_08515"/>
<dbReference type="PROSITE" id="PS00815">
    <property type="entry name" value="AIPM_HOMOCIT_SYNTH_1"/>
    <property type="match status" value="1"/>
</dbReference>
<comment type="catalytic activity">
    <reaction evidence="7">
        <text>pyruvate + acetyl-CoA + H2O = (3R)-citramalate + CoA + H(+)</text>
        <dbReference type="Rhea" id="RHEA:19045"/>
        <dbReference type="ChEBI" id="CHEBI:15361"/>
        <dbReference type="ChEBI" id="CHEBI:15377"/>
        <dbReference type="ChEBI" id="CHEBI:15378"/>
        <dbReference type="ChEBI" id="CHEBI:30934"/>
        <dbReference type="ChEBI" id="CHEBI:57287"/>
        <dbReference type="ChEBI" id="CHEBI:57288"/>
        <dbReference type="EC" id="2.3.3.21"/>
    </reaction>
</comment>
<dbReference type="Gene3D" id="3.30.160.270">
    <property type="match status" value="1"/>
</dbReference>
<keyword evidence="4" id="KW-0412">Isoleucine biosynthesis</keyword>
<organism evidence="11 12">
    <name type="scientific">Methyloceanibacter stevinii</name>
    <dbReference type="NCBI Taxonomy" id="1774970"/>
    <lineage>
        <taxon>Bacteria</taxon>
        <taxon>Pseudomonadati</taxon>
        <taxon>Pseudomonadota</taxon>
        <taxon>Alphaproteobacteria</taxon>
        <taxon>Hyphomicrobiales</taxon>
        <taxon>Hyphomicrobiaceae</taxon>
        <taxon>Methyloceanibacter</taxon>
    </lineage>
</organism>
<accession>A0A1E3VMX3</accession>
<evidence type="ECO:0000313" key="12">
    <source>
        <dbReference type="Proteomes" id="UP000094172"/>
    </source>
</evidence>
<evidence type="ECO:0000256" key="7">
    <source>
        <dbReference type="ARBA" id="ARBA00048263"/>
    </source>
</evidence>
<evidence type="ECO:0000256" key="1">
    <source>
        <dbReference type="ARBA" id="ARBA00004743"/>
    </source>
</evidence>
<keyword evidence="3" id="KW-0028">Amino-acid biosynthesis</keyword>
<dbReference type="GO" id="GO:0009097">
    <property type="term" value="P:isoleucine biosynthetic process"/>
    <property type="evidence" value="ECO:0007669"/>
    <property type="project" value="UniProtKB-UniRule"/>
</dbReference>
<keyword evidence="12" id="KW-1185">Reference proteome</keyword>
<dbReference type="Pfam" id="PF08502">
    <property type="entry name" value="LeuA_dimer"/>
    <property type="match status" value="1"/>
</dbReference>
<evidence type="ECO:0000259" key="10">
    <source>
        <dbReference type="PROSITE" id="PS50991"/>
    </source>
</evidence>
<dbReference type="GO" id="GO:0003852">
    <property type="term" value="F:2-isopropylmalate synthase activity"/>
    <property type="evidence" value="ECO:0007669"/>
    <property type="project" value="InterPro"/>
</dbReference>
<gene>
    <name evidence="11" type="ORF">AUC70_08515</name>
</gene>
<dbReference type="InterPro" id="IPR013785">
    <property type="entry name" value="Aldolase_TIM"/>
</dbReference>
<dbReference type="GO" id="GO:0009098">
    <property type="term" value="P:L-leucine biosynthetic process"/>
    <property type="evidence" value="ECO:0007669"/>
    <property type="project" value="InterPro"/>
</dbReference>
<evidence type="ECO:0000256" key="8">
    <source>
        <dbReference type="NCBIfam" id="TIGR00977"/>
    </source>
</evidence>
<keyword evidence="6" id="KW-0100">Branched-chain amino acid biosynthesis</keyword>
<sequence>MARETLSLYDTTLRDGAQTHGVDFSLEDKLLIAEQLDRLGLDYVEAGYPGANPIDTELFSKDREVGTKVTAFGMTKRPGRSISNDPGFQALLAAEADAICLVGKTWDFHVDVALGITLEENLAGIKESVEAVVASGREALLDCEHFFDGYKANAPYALECAKTAYDAGARWVVLCDTNGGTLPEEVEAIVADVVANIPGDHVGIHVHNDTDNGVANSLAAVRAGARQIQGTLNGVGERCGNANLTSIIPTLLLKSGYADRFETNISPEKLSTLTHASRVLDEMLNQAPDRHAPYVGEAAFAHKGGIHVSAVKKDPRTYEHVPPESVGNVRKLLVSNQGGRSNILAQLESIGLTVSKDDPRVGRLVELVKEREAVGYAYEAAEASFELLARRMLETVPQFFDIDSFRVMVERRHNALGELVTISEATVKARVDGNSVMSVGEGNGPINALDNALRKDLGPYQSYIDDLKLVDYKVRILTGGTDAVTRVLVESRDGEGRRWFTVGVSPNIVDASFEALLDSINYKLIRDGAPAPS</sequence>
<reference evidence="11 12" key="1">
    <citation type="journal article" date="2016" name="Environ. Microbiol.">
        <title>New Methyloceanibacter diversity from North Sea sediments includes methanotroph containing solely the soluble methane monooxygenase.</title>
        <authorList>
            <person name="Vekeman B."/>
            <person name="Kerckhof F.M."/>
            <person name="Cremers G."/>
            <person name="de Vos P."/>
            <person name="Vandamme P."/>
            <person name="Boon N."/>
            <person name="Op den Camp H.J."/>
            <person name="Heylen K."/>
        </authorList>
    </citation>
    <scope>NUCLEOTIDE SEQUENCE [LARGE SCALE GENOMIC DNA]</scope>
    <source>
        <strain evidence="11 12">R-67176</strain>
    </source>
</reference>
<keyword evidence="5 9" id="KW-0808">Transferase</keyword>
<dbReference type="CDD" id="cd07941">
    <property type="entry name" value="DRE_TIM_LeuA3"/>
    <property type="match status" value="1"/>
</dbReference>
<dbReference type="InterPro" id="IPR000891">
    <property type="entry name" value="PYR_CT"/>
</dbReference>
<dbReference type="SUPFAM" id="SSF51569">
    <property type="entry name" value="Aldolase"/>
    <property type="match status" value="1"/>
</dbReference>
<evidence type="ECO:0000313" key="11">
    <source>
        <dbReference type="EMBL" id="ODR94651.1"/>
    </source>
</evidence>
<comment type="pathway">
    <text evidence="1">Amino-acid biosynthesis; L-isoleucine biosynthesis; 2-oxobutanoate from pyruvate: step 1/3.</text>
</comment>
<dbReference type="GO" id="GO:0043714">
    <property type="term" value="F:(R)-citramalate synthase activity"/>
    <property type="evidence" value="ECO:0007669"/>
    <property type="project" value="UniProtKB-UniRule"/>
</dbReference>
<dbReference type="SMART" id="SM00917">
    <property type="entry name" value="LeuA_dimer"/>
    <property type="match status" value="1"/>
</dbReference>
<dbReference type="Gene3D" id="1.10.238.260">
    <property type="match status" value="1"/>
</dbReference>
<dbReference type="AlphaFoldDB" id="A0A1E3VMX3"/>
<comment type="similarity">
    <text evidence="2 9">Belongs to the alpha-IPM synthase/homocitrate synthase family.</text>
</comment>
<evidence type="ECO:0000256" key="5">
    <source>
        <dbReference type="ARBA" id="ARBA00022679"/>
    </source>
</evidence>
<dbReference type="Pfam" id="PF22617">
    <property type="entry name" value="HCS_D2"/>
    <property type="match status" value="1"/>
</dbReference>
<dbReference type="InterPro" id="IPR054691">
    <property type="entry name" value="LeuA/HCS_post-cat"/>
</dbReference>
<dbReference type="InterPro" id="IPR013709">
    <property type="entry name" value="2-isopropylmalate_synth_dimer"/>
</dbReference>
<proteinExistence type="inferred from homology"/>
<dbReference type="EC" id="2.3.3.21" evidence="8"/>
<dbReference type="Proteomes" id="UP000094172">
    <property type="component" value="Unassembled WGS sequence"/>
</dbReference>
<dbReference type="Pfam" id="PF00682">
    <property type="entry name" value="HMGL-like"/>
    <property type="match status" value="1"/>
</dbReference>
<comment type="caution">
    <text evidence="11">The sequence shown here is derived from an EMBL/GenBank/DDBJ whole genome shotgun (WGS) entry which is preliminary data.</text>
</comment>
<dbReference type="UniPathway" id="UPA00047">
    <property type="reaction ID" value="UER00066"/>
</dbReference>
<dbReference type="PANTHER" id="PTHR43538:SF1">
    <property type="entry name" value="(R)-CITRAMALATE SYNTHASE"/>
    <property type="match status" value="1"/>
</dbReference>
<evidence type="ECO:0000256" key="9">
    <source>
        <dbReference type="RuleBase" id="RU003523"/>
    </source>
</evidence>
<evidence type="ECO:0000256" key="6">
    <source>
        <dbReference type="ARBA" id="ARBA00023304"/>
    </source>
</evidence>
<dbReference type="EMBL" id="LPWE01000012">
    <property type="protein sequence ID" value="ODR94651.1"/>
    <property type="molecule type" value="Genomic_DNA"/>
</dbReference>
<dbReference type="PROSITE" id="PS50991">
    <property type="entry name" value="PYR_CT"/>
    <property type="match status" value="1"/>
</dbReference>
<evidence type="ECO:0000256" key="2">
    <source>
        <dbReference type="ARBA" id="ARBA00006154"/>
    </source>
</evidence>
<protein>
    <recommendedName>
        <fullName evidence="8">Citramalate synthase</fullName>
        <ecNumber evidence="8">2.3.3.21</ecNumber>
    </recommendedName>
</protein>
<dbReference type="PANTHER" id="PTHR43538">
    <property type="entry name" value="ALPHA-IPM SYNTHASE/HOMOCITRATE SYNTHASE"/>
    <property type="match status" value="1"/>
</dbReference>
<evidence type="ECO:0000256" key="4">
    <source>
        <dbReference type="ARBA" id="ARBA00022624"/>
    </source>
</evidence>
<feature type="domain" description="Pyruvate carboxyltransferase" evidence="10">
    <location>
        <begin position="6"/>
        <end position="271"/>
    </location>
</feature>
<evidence type="ECO:0000256" key="3">
    <source>
        <dbReference type="ARBA" id="ARBA00022605"/>
    </source>
</evidence>
<dbReference type="InterPro" id="IPR002034">
    <property type="entry name" value="AIPM/Hcit_synth_CS"/>
</dbReference>
<dbReference type="InterPro" id="IPR036230">
    <property type="entry name" value="LeuA_allosteric_dom_sf"/>
</dbReference>
<dbReference type="InterPro" id="IPR005675">
    <property type="entry name" value="Citramal_synthase"/>
</dbReference>
<dbReference type="SUPFAM" id="SSF110921">
    <property type="entry name" value="2-isopropylmalate synthase LeuA, allosteric (dimerisation) domain"/>
    <property type="match status" value="1"/>
</dbReference>
<name>A0A1E3VMX3_9HYPH</name>
<dbReference type="Gene3D" id="3.20.20.70">
    <property type="entry name" value="Aldolase class I"/>
    <property type="match status" value="1"/>
</dbReference>
<dbReference type="RefSeq" id="WP_069445009.1">
    <property type="nucleotide sequence ID" value="NZ_LPWE01000012.1"/>
</dbReference>